<keyword evidence="3" id="KW-1185">Reference proteome</keyword>
<name>A0AAN6QA21_9PEZI</name>
<reference evidence="2" key="1">
    <citation type="journal article" date="2023" name="Mol. Phylogenet. Evol.">
        <title>Genome-scale phylogeny and comparative genomics of the fungal order Sordariales.</title>
        <authorList>
            <person name="Hensen N."/>
            <person name="Bonometti L."/>
            <person name="Westerberg I."/>
            <person name="Brannstrom I.O."/>
            <person name="Guillou S."/>
            <person name="Cros-Aarteil S."/>
            <person name="Calhoun S."/>
            <person name="Haridas S."/>
            <person name="Kuo A."/>
            <person name="Mondo S."/>
            <person name="Pangilinan J."/>
            <person name="Riley R."/>
            <person name="LaButti K."/>
            <person name="Andreopoulos B."/>
            <person name="Lipzen A."/>
            <person name="Chen C."/>
            <person name="Yan M."/>
            <person name="Daum C."/>
            <person name="Ng V."/>
            <person name="Clum A."/>
            <person name="Steindorff A."/>
            <person name="Ohm R.A."/>
            <person name="Martin F."/>
            <person name="Silar P."/>
            <person name="Natvig D.O."/>
            <person name="Lalanne C."/>
            <person name="Gautier V."/>
            <person name="Ament-Velasquez S.L."/>
            <person name="Kruys A."/>
            <person name="Hutchinson M.I."/>
            <person name="Powell A.J."/>
            <person name="Barry K."/>
            <person name="Miller A.N."/>
            <person name="Grigoriev I.V."/>
            <person name="Debuchy R."/>
            <person name="Gladieux P."/>
            <person name="Hiltunen Thoren M."/>
            <person name="Johannesson H."/>
        </authorList>
    </citation>
    <scope>NUCLEOTIDE SEQUENCE</scope>
    <source>
        <strain evidence="2">CBS 757.83</strain>
    </source>
</reference>
<protein>
    <submittedName>
        <fullName evidence="2">Uncharacterized protein</fullName>
    </submittedName>
</protein>
<dbReference type="Proteomes" id="UP001305647">
    <property type="component" value="Unassembled WGS sequence"/>
</dbReference>
<evidence type="ECO:0000313" key="2">
    <source>
        <dbReference type="EMBL" id="KAK4105696.1"/>
    </source>
</evidence>
<evidence type="ECO:0000256" key="1">
    <source>
        <dbReference type="SAM" id="MobiDB-lite"/>
    </source>
</evidence>
<proteinExistence type="predicted"/>
<accession>A0AAN6QA21</accession>
<evidence type="ECO:0000313" key="3">
    <source>
        <dbReference type="Proteomes" id="UP001305647"/>
    </source>
</evidence>
<feature type="compositionally biased region" description="Polar residues" evidence="1">
    <location>
        <begin position="75"/>
        <end position="86"/>
    </location>
</feature>
<sequence>MRLSMTPLSTELLLYPSLQGSICRRYHQQSGSAEGEPEIDCFTAGAGSRPEYTSPRSPPCQIPCSGQVRGHRESNSMSFPISSRGSRTPKVPRQGAIPSRHGSILRLSQHRASPPTPSYRVMVTACQHLLWLSTGMVWDVRVARVLA</sequence>
<gene>
    <name evidence="2" type="ORF">N658DRAFT_129072</name>
</gene>
<comment type="caution">
    <text evidence="2">The sequence shown here is derived from an EMBL/GenBank/DDBJ whole genome shotgun (WGS) entry which is preliminary data.</text>
</comment>
<organism evidence="2 3">
    <name type="scientific">Parathielavia hyrcaniae</name>
    <dbReference type="NCBI Taxonomy" id="113614"/>
    <lineage>
        <taxon>Eukaryota</taxon>
        <taxon>Fungi</taxon>
        <taxon>Dikarya</taxon>
        <taxon>Ascomycota</taxon>
        <taxon>Pezizomycotina</taxon>
        <taxon>Sordariomycetes</taxon>
        <taxon>Sordariomycetidae</taxon>
        <taxon>Sordariales</taxon>
        <taxon>Chaetomiaceae</taxon>
        <taxon>Parathielavia</taxon>
    </lineage>
</organism>
<dbReference type="EMBL" id="MU863625">
    <property type="protein sequence ID" value="KAK4105696.1"/>
    <property type="molecule type" value="Genomic_DNA"/>
</dbReference>
<feature type="region of interest" description="Disordered" evidence="1">
    <location>
        <begin position="65"/>
        <end position="98"/>
    </location>
</feature>
<reference evidence="2" key="2">
    <citation type="submission" date="2023-05" db="EMBL/GenBank/DDBJ databases">
        <authorList>
            <consortium name="Lawrence Berkeley National Laboratory"/>
            <person name="Steindorff A."/>
            <person name="Hensen N."/>
            <person name="Bonometti L."/>
            <person name="Westerberg I."/>
            <person name="Brannstrom I.O."/>
            <person name="Guillou S."/>
            <person name="Cros-Aarteil S."/>
            <person name="Calhoun S."/>
            <person name="Haridas S."/>
            <person name="Kuo A."/>
            <person name="Mondo S."/>
            <person name="Pangilinan J."/>
            <person name="Riley R."/>
            <person name="Labutti K."/>
            <person name="Andreopoulos B."/>
            <person name="Lipzen A."/>
            <person name="Chen C."/>
            <person name="Yanf M."/>
            <person name="Daum C."/>
            <person name="Ng V."/>
            <person name="Clum A."/>
            <person name="Ohm R."/>
            <person name="Martin F."/>
            <person name="Silar P."/>
            <person name="Natvig D."/>
            <person name="Lalanne C."/>
            <person name="Gautier V."/>
            <person name="Ament-Velasquez S.L."/>
            <person name="Kruys A."/>
            <person name="Hutchinson M.I."/>
            <person name="Powell A.J."/>
            <person name="Barry K."/>
            <person name="Miller A.N."/>
            <person name="Grigoriev I.V."/>
            <person name="Debuchy R."/>
            <person name="Gladieux P."/>
            <person name="Thoren M.H."/>
            <person name="Johannesson H."/>
        </authorList>
    </citation>
    <scope>NUCLEOTIDE SEQUENCE</scope>
    <source>
        <strain evidence="2">CBS 757.83</strain>
    </source>
</reference>
<dbReference type="AlphaFoldDB" id="A0AAN6QA21"/>